<name>A0A0E9VXN3_ANGAN</name>
<accession>A0A0E9VXN3</accession>
<organism evidence="1">
    <name type="scientific">Anguilla anguilla</name>
    <name type="common">European freshwater eel</name>
    <name type="synonym">Muraena anguilla</name>
    <dbReference type="NCBI Taxonomy" id="7936"/>
    <lineage>
        <taxon>Eukaryota</taxon>
        <taxon>Metazoa</taxon>
        <taxon>Chordata</taxon>
        <taxon>Craniata</taxon>
        <taxon>Vertebrata</taxon>
        <taxon>Euteleostomi</taxon>
        <taxon>Actinopterygii</taxon>
        <taxon>Neopterygii</taxon>
        <taxon>Teleostei</taxon>
        <taxon>Anguilliformes</taxon>
        <taxon>Anguillidae</taxon>
        <taxon>Anguilla</taxon>
    </lineage>
</organism>
<reference evidence="1" key="1">
    <citation type="submission" date="2014-11" db="EMBL/GenBank/DDBJ databases">
        <authorList>
            <person name="Amaro Gonzalez C."/>
        </authorList>
    </citation>
    <scope>NUCLEOTIDE SEQUENCE</scope>
</reference>
<proteinExistence type="predicted"/>
<dbReference type="EMBL" id="GBXM01025781">
    <property type="protein sequence ID" value="JAH82796.1"/>
    <property type="molecule type" value="Transcribed_RNA"/>
</dbReference>
<sequence length="36" mass="4183">MTQHTIATVPIWQQLAAKWLEGCGAMQYSRHPWRAD</sequence>
<reference evidence="1" key="2">
    <citation type="journal article" date="2015" name="Fish Shellfish Immunol.">
        <title>Early steps in the European eel (Anguilla anguilla)-Vibrio vulnificus interaction in the gills: Role of the RtxA13 toxin.</title>
        <authorList>
            <person name="Callol A."/>
            <person name="Pajuelo D."/>
            <person name="Ebbesson L."/>
            <person name="Teles M."/>
            <person name="MacKenzie S."/>
            <person name="Amaro C."/>
        </authorList>
    </citation>
    <scope>NUCLEOTIDE SEQUENCE</scope>
</reference>
<evidence type="ECO:0000313" key="1">
    <source>
        <dbReference type="EMBL" id="JAH82796.1"/>
    </source>
</evidence>
<dbReference type="AlphaFoldDB" id="A0A0E9VXN3"/>
<protein>
    <submittedName>
        <fullName evidence="1">Uncharacterized protein</fullName>
    </submittedName>
</protein>